<evidence type="ECO:0000313" key="3">
    <source>
        <dbReference type="Proteomes" id="UP001141552"/>
    </source>
</evidence>
<feature type="transmembrane region" description="Helical" evidence="1">
    <location>
        <begin position="44"/>
        <end position="68"/>
    </location>
</feature>
<keyword evidence="1" id="KW-1133">Transmembrane helix</keyword>
<keyword evidence="3" id="KW-1185">Reference proteome</keyword>
<keyword evidence="1" id="KW-0812">Transmembrane</keyword>
<dbReference type="Proteomes" id="UP001141552">
    <property type="component" value="Unassembled WGS sequence"/>
</dbReference>
<reference evidence="2" key="2">
    <citation type="journal article" date="2023" name="Plants (Basel)">
        <title>Annotation of the Turnera subulata (Passifloraceae) Draft Genome Reveals the S-Locus Evolved after the Divergence of Turneroideae from Passifloroideae in a Stepwise Manner.</title>
        <authorList>
            <person name="Henning P.M."/>
            <person name="Roalson E.H."/>
            <person name="Mir W."/>
            <person name="McCubbin A.G."/>
            <person name="Shore J.S."/>
        </authorList>
    </citation>
    <scope>NUCLEOTIDE SEQUENCE</scope>
    <source>
        <strain evidence="2">F60SS</strain>
    </source>
</reference>
<evidence type="ECO:0000256" key="1">
    <source>
        <dbReference type="SAM" id="Phobius"/>
    </source>
</evidence>
<dbReference type="PANTHER" id="PTHR34656">
    <property type="entry name" value="PYRROLINE-5-CARBOXYLATE REDUCTASE"/>
    <property type="match status" value="1"/>
</dbReference>
<keyword evidence="1" id="KW-0472">Membrane</keyword>
<comment type="caution">
    <text evidence="2">The sequence shown here is derived from an EMBL/GenBank/DDBJ whole genome shotgun (WGS) entry which is preliminary data.</text>
</comment>
<gene>
    <name evidence="2" type="ORF">Tsubulata_038788</name>
</gene>
<accession>A0A9Q0F333</accession>
<dbReference type="EMBL" id="JAKUCV010007263">
    <property type="protein sequence ID" value="KAJ4824126.1"/>
    <property type="molecule type" value="Genomic_DNA"/>
</dbReference>
<sequence length="96" mass="10290">MPFISDESTLLIALRFLACYLAIAAGAVNSGFCITVFLVGGVVLALTMLVLVVARATLMTWITVLVLLRVAGKRRRVLVRQGSKITGDVIMILVKG</sequence>
<dbReference type="OrthoDB" id="1105491at2759"/>
<evidence type="ECO:0000313" key="2">
    <source>
        <dbReference type="EMBL" id="KAJ4824126.1"/>
    </source>
</evidence>
<reference evidence="2" key="1">
    <citation type="submission" date="2022-02" db="EMBL/GenBank/DDBJ databases">
        <authorList>
            <person name="Henning P.M."/>
            <person name="McCubbin A.G."/>
            <person name="Shore J.S."/>
        </authorList>
    </citation>
    <scope>NUCLEOTIDE SEQUENCE</scope>
    <source>
        <strain evidence="2">F60SS</strain>
        <tissue evidence="2">Leaves</tissue>
    </source>
</reference>
<name>A0A9Q0F333_9ROSI</name>
<proteinExistence type="predicted"/>
<protein>
    <submittedName>
        <fullName evidence="2">Uncharacterized protein</fullName>
    </submittedName>
</protein>
<dbReference type="AlphaFoldDB" id="A0A9Q0F333"/>
<feature type="transmembrane region" description="Helical" evidence="1">
    <location>
        <begin position="12"/>
        <end position="38"/>
    </location>
</feature>
<dbReference type="PANTHER" id="PTHR34656:SF2">
    <property type="entry name" value="TRANSMEMBRANE PROTEIN"/>
    <property type="match status" value="1"/>
</dbReference>
<organism evidence="2 3">
    <name type="scientific">Turnera subulata</name>
    <dbReference type="NCBI Taxonomy" id="218843"/>
    <lineage>
        <taxon>Eukaryota</taxon>
        <taxon>Viridiplantae</taxon>
        <taxon>Streptophyta</taxon>
        <taxon>Embryophyta</taxon>
        <taxon>Tracheophyta</taxon>
        <taxon>Spermatophyta</taxon>
        <taxon>Magnoliopsida</taxon>
        <taxon>eudicotyledons</taxon>
        <taxon>Gunneridae</taxon>
        <taxon>Pentapetalae</taxon>
        <taxon>rosids</taxon>
        <taxon>fabids</taxon>
        <taxon>Malpighiales</taxon>
        <taxon>Passifloraceae</taxon>
        <taxon>Turnera</taxon>
    </lineage>
</organism>